<evidence type="ECO:0000256" key="2">
    <source>
        <dbReference type="ARBA" id="ARBA00012169"/>
    </source>
</evidence>
<dbReference type="Gene3D" id="3.10.20.90">
    <property type="entry name" value="Phosphatidylinositol 3-kinase Catalytic Subunit, Chain A, domain 1"/>
    <property type="match status" value="2"/>
</dbReference>
<dbReference type="Proteomes" id="UP001162541">
    <property type="component" value="Chromosome 1"/>
</dbReference>
<evidence type="ECO:0000313" key="11">
    <source>
        <dbReference type="Proteomes" id="UP000077202"/>
    </source>
</evidence>
<keyword evidence="4" id="KW-0547">Nucleotide-binding</keyword>
<evidence type="ECO:0000313" key="12">
    <source>
        <dbReference type="Proteomes" id="UP001162541"/>
    </source>
</evidence>
<feature type="domain" description="PI3K/PI4K catalytic" evidence="8">
    <location>
        <begin position="302"/>
        <end position="597"/>
    </location>
</feature>
<reference evidence="12" key="3">
    <citation type="journal article" date="2020" name="Curr. Biol.">
        <title>Chromatin organization in early land plants reveals an ancestral association between H3K27me3, transposons, and constitutive heterochromatin.</title>
        <authorList>
            <person name="Montgomery S.A."/>
            <person name="Tanizawa Y."/>
            <person name="Galik B."/>
            <person name="Wang N."/>
            <person name="Ito T."/>
            <person name="Mochizuki T."/>
            <person name="Akimcheva S."/>
            <person name="Bowman J.L."/>
            <person name="Cognat V."/>
            <person name="Marechal-Drouard L."/>
            <person name="Ekker H."/>
            <person name="Hong S.F."/>
            <person name="Kohchi T."/>
            <person name="Lin S.S."/>
            <person name="Liu L.D."/>
            <person name="Nakamura Y."/>
            <person name="Valeeva L.R."/>
            <person name="Shakirov E.V."/>
            <person name="Shippen D.E."/>
            <person name="Wei W.L."/>
            <person name="Yagura M."/>
            <person name="Yamaoka S."/>
            <person name="Yamato K.T."/>
            <person name="Liu C."/>
            <person name="Berger F."/>
        </authorList>
    </citation>
    <scope>NUCLEOTIDE SEQUENCE [LARGE SCALE GENOMIC DNA]</scope>
    <source>
        <strain evidence="12">Tak-1</strain>
    </source>
</reference>
<dbReference type="Pfam" id="PF00240">
    <property type="entry name" value="ubiquitin"/>
    <property type="match status" value="2"/>
</dbReference>
<feature type="domain" description="Ubiquitin-like" evidence="7">
    <location>
        <begin position="41"/>
        <end position="115"/>
    </location>
</feature>
<keyword evidence="6" id="KW-0067">ATP-binding</keyword>
<dbReference type="GO" id="GO:0004430">
    <property type="term" value="F:1-phosphatidylinositol 4-kinase activity"/>
    <property type="evidence" value="ECO:0007669"/>
    <property type="project" value="UniProtKB-EC"/>
</dbReference>
<evidence type="ECO:0000313" key="9">
    <source>
        <dbReference type="EMBL" id="BBM99094.1"/>
    </source>
</evidence>
<organism evidence="10 11">
    <name type="scientific">Marchantia polymorpha subsp. ruderalis</name>
    <dbReference type="NCBI Taxonomy" id="1480154"/>
    <lineage>
        <taxon>Eukaryota</taxon>
        <taxon>Viridiplantae</taxon>
        <taxon>Streptophyta</taxon>
        <taxon>Embryophyta</taxon>
        <taxon>Marchantiophyta</taxon>
        <taxon>Marchantiopsida</taxon>
        <taxon>Marchantiidae</taxon>
        <taxon>Marchantiales</taxon>
        <taxon>Marchantiaceae</taxon>
        <taxon>Marchantia</taxon>
    </lineage>
</organism>
<reference evidence="10 11" key="1">
    <citation type="submission" date="2016-03" db="EMBL/GenBank/DDBJ databases">
        <title>Mechanisms controlling the formation of the plant cell surface in tip-growing cells are functionally conserved among land plants.</title>
        <authorList>
            <person name="Honkanen S."/>
            <person name="Jones V.A."/>
            <person name="Morieri G."/>
            <person name="Champion C."/>
            <person name="Hetherington A.J."/>
            <person name="Kelly S."/>
            <person name="Saint-Marcoux D."/>
            <person name="Proust H."/>
            <person name="Prescott H."/>
            <person name="Dolan L."/>
        </authorList>
    </citation>
    <scope>NUCLEOTIDE SEQUENCE [LARGE SCALE GENOMIC DNA]</scope>
    <source>
        <strain evidence="11">cv. Tak-1 and cv. Tak-2</strain>
        <tissue evidence="10">Whole gametophyte</tissue>
    </source>
</reference>
<feature type="domain" description="Ubiquitin-like" evidence="7">
    <location>
        <begin position="120"/>
        <end position="196"/>
    </location>
</feature>
<sequence>MAASGLVCNPADVESYTPHVYTSPVFSGGLHKRTSSAEGDIQIYLATLGNNSSVIPMRVLSSDTIASVKMRIQKCKGFFTNQQRLVYGGRELVRDDVLIKDYGVCNGEVVHLVLRLLDLVDIKVKTVSGKEYVFKVWRNNRVRDLKQRISEREGGLALDHQQLVFKGKRLEDHERIEGLHSEEDVVIHLVVRRTAKVRSKSVGADIELSVTASELESVIDKFSPYRVNEPTLASSFDCVKKTPCLPTPVYGVGEPVHSKEQIWNGVVNDYFVLEPAKDFVISETPDSLLDVLRGARAGLQEGHAPVLSSEGSGGTYFMKDAASNNVGVFKPSDEEPMAINNPRAGAPHSGSLEGLKSGTRVGEGAVREVAAYILDHPASGVRDTTTRNQEGFASVPPTMMVRASHKAFNYSSEGAKSSKVGSLQQFVNAHSNCEDMGPAKFPVDEVHKISVLDMRLANTDRNGGNILVRKEGDGSFKLVPIDHGYCMPDKFEDCTFEWLYWPQARCPFSQATLEYIDKLDADWDISILAAHGWVLRPECARVLRVATMLLKKGAAFGLTPFEIGSMMSRENFDVKSAIEIMLEEAEAEFSDSADTSENVFMDILSEIMNKHLEWTDAKLM</sequence>
<comment type="similarity">
    <text evidence="1">Belongs to the PI3/PI4-kinase family. Type II PI4K subfamily.</text>
</comment>
<accession>A0A176VVU7</accession>
<evidence type="ECO:0000256" key="6">
    <source>
        <dbReference type="ARBA" id="ARBA00022840"/>
    </source>
</evidence>
<dbReference type="CDD" id="cd17039">
    <property type="entry name" value="Ubl_ubiquitin_like"/>
    <property type="match status" value="1"/>
</dbReference>
<keyword evidence="11" id="KW-1185">Reference proteome</keyword>
<dbReference type="InterPro" id="IPR029071">
    <property type="entry name" value="Ubiquitin-like_domsf"/>
</dbReference>
<dbReference type="EC" id="2.7.1.67" evidence="2"/>
<evidence type="ECO:0000259" key="8">
    <source>
        <dbReference type="PROSITE" id="PS50290"/>
    </source>
</evidence>
<dbReference type="InterPro" id="IPR044571">
    <property type="entry name" value="P4KG1-8"/>
</dbReference>
<evidence type="ECO:0000259" key="7">
    <source>
        <dbReference type="PROSITE" id="PS50053"/>
    </source>
</evidence>
<dbReference type="SUPFAM" id="SSF56112">
    <property type="entry name" value="Protein kinase-like (PK-like)"/>
    <property type="match status" value="1"/>
</dbReference>
<dbReference type="SMART" id="SM00213">
    <property type="entry name" value="UBQ"/>
    <property type="match status" value="2"/>
</dbReference>
<dbReference type="Proteomes" id="UP000077202">
    <property type="component" value="Unassembled WGS sequence"/>
</dbReference>
<name>A0A176VVU7_MARPO</name>
<evidence type="ECO:0000256" key="5">
    <source>
        <dbReference type="ARBA" id="ARBA00022777"/>
    </source>
</evidence>
<reference evidence="9" key="2">
    <citation type="journal article" date="2019" name="Curr. Biol.">
        <title>Chromatin organization in early land plants reveals an ancestral association between H3K27me3, transposons, and constitutive heterochromatin.</title>
        <authorList>
            <person name="Montgomery S.A."/>
            <person name="Tanizawa Y."/>
            <person name="Galik B."/>
            <person name="Wang N."/>
            <person name="Ito T."/>
            <person name="Mochizuki T."/>
            <person name="Akimcheva S."/>
            <person name="Bowman J."/>
            <person name="Cognat V."/>
            <person name="Drouard L."/>
            <person name="Ekker H."/>
            <person name="Houng S."/>
            <person name="Kohchi T."/>
            <person name="Lin S."/>
            <person name="Liu L.D."/>
            <person name="Nakamura Y."/>
            <person name="Valeeva L.R."/>
            <person name="Shakirov E.V."/>
            <person name="Shippen D.E."/>
            <person name="Wei W."/>
            <person name="Yagura M."/>
            <person name="Yamaoka S."/>
            <person name="Yamato K.T."/>
            <person name="Liu C."/>
            <person name="Berger F."/>
        </authorList>
    </citation>
    <scope>NUCLEOTIDE SEQUENCE [LARGE SCALE GENOMIC DNA]</scope>
    <source>
        <strain evidence="9">Tak-1</strain>
    </source>
</reference>
<dbReference type="PANTHER" id="PTHR45800">
    <property type="entry name" value="PHOSPHATIDYLINOSITOL 4-KINASE GAMMA"/>
    <property type="match status" value="1"/>
</dbReference>
<protein>
    <recommendedName>
        <fullName evidence="2">1-phosphatidylinositol 4-kinase</fullName>
        <ecNumber evidence="2">2.7.1.67</ecNumber>
    </recommendedName>
</protein>
<dbReference type="PANTHER" id="PTHR45800:SF4">
    <property type="entry name" value="PHOSPHATIDYLINOSITOL 4-KINASE GAMMA 3"/>
    <property type="match status" value="1"/>
</dbReference>
<dbReference type="InterPro" id="IPR011009">
    <property type="entry name" value="Kinase-like_dom_sf"/>
</dbReference>
<dbReference type="PROSITE" id="PS50053">
    <property type="entry name" value="UBIQUITIN_2"/>
    <property type="match status" value="2"/>
</dbReference>
<dbReference type="EMBL" id="AP019866">
    <property type="protein sequence ID" value="BBM99094.1"/>
    <property type="molecule type" value="Genomic_DNA"/>
</dbReference>
<dbReference type="EMBL" id="LVLJ01002695">
    <property type="protein sequence ID" value="OAE23996.1"/>
    <property type="molecule type" value="Genomic_DNA"/>
</dbReference>
<dbReference type="GO" id="GO:0005524">
    <property type="term" value="F:ATP binding"/>
    <property type="evidence" value="ECO:0007669"/>
    <property type="project" value="UniProtKB-KW"/>
</dbReference>
<gene>
    <name evidence="10" type="ORF">AXG93_1330s1050</name>
    <name evidence="9" type="ORF">Mp_1g18640</name>
</gene>
<proteinExistence type="inferred from homology"/>
<dbReference type="PROSITE" id="PS50290">
    <property type="entry name" value="PI3_4_KINASE_3"/>
    <property type="match status" value="1"/>
</dbReference>
<dbReference type="Pfam" id="PF00454">
    <property type="entry name" value="PI3_PI4_kinase"/>
    <property type="match status" value="1"/>
</dbReference>
<evidence type="ECO:0000256" key="1">
    <source>
        <dbReference type="ARBA" id="ARBA00008941"/>
    </source>
</evidence>
<evidence type="ECO:0000256" key="3">
    <source>
        <dbReference type="ARBA" id="ARBA00022679"/>
    </source>
</evidence>
<dbReference type="AlphaFoldDB" id="A0A176VVU7"/>
<evidence type="ECO:0000313" key="10">
    <source>
        <dbReference type="EMBL" id="OAE23996.1"/>
    </source>
</evidence>
<dbReference type="SUPFAM" id="SSF54236">
    <property type="entry name" value="Ubiquitin-like"/>
    <property type="match status" value="2"/>
</dbReference>
<keyword evidence="3" id="KW-0808">Transferase</keyword>
<dbReference type="InterPro" id="IPR000403">
    <property type="entry name" value="PI3/4_kinase_cat_dom"/>
</dbReference>
<evidence type="ECO:0000256" key="4">
    <source>
        <dbReference type="ARBA" id="ARBA00022741"/>
    </source>
</evidence>
<dbReference type="InterPro" id="IPR000626">
    <property type="entry name" value="Ubiquitin-like_dom"/>
</dbReference>
<keyword evidence="5" id="KW-0418">Kinase</keyword>